<proteinExistence type="predicted"/>
<evidence type="ECO:0000313" key="3">
    <source>
        <dbReference type="Proteomes" id="UP000824469"/>
    </source>
</evidence>
<accession>A0AA38CMJ6</accession>
<dbReference type="Proteomes" id="UP000824469">
    <property type="component" value="Unassembled WGS sequence"/>
</dbReference>
<keyword evidence="3" id="KW-1185">Reference proteome</keyword>
<evidence type="ECO:0000256" key="1">
    <source>
        <dbReference type="SAM" id="MobiDB-lite"/>
    </source>
</evidence>
<dbReference type="AlphaFoldDB" id="A0AA38CMJ6"/>
<feature type="non-terminal residue" evidence="2">
    <location>
        <position position="1"/>
    </location>
</feature>
<sequence>GQASSLETLNGWISNNEILTLDMPVTSAGEMEDGEIELEGLAPDLAPSKSAIGQEGLGSTLCGSAGKRGGKSKKEVVRLEVDSGKKSTLKFDIADSGK</sequence>
<dbReference type="EMBL" id="JAHRHJ020000009">
    <property type="protein sequence ID" value="KAH9300352.1"/>
    <property type="molecule type" value="Genomic_DNA"/>
</dbReference>
<organism evidence="2 3">
    <name type="scientific">Taxus chinensis</name>
    <name type="common">Chinese yew</name>
    <name type="synonym">Taxus wallichiana var. chinensis</name>
    <dbReference type="NCBI Taxonomy" id="29808"/>
    <lineage>
        <taxon>Eukaryota</taxon>
        <taxon>Viridiplantae</taxon>
        <taxon>Streptophyta</taxon>
        <taxon>Embryophyta</taxon>
        <taxon>Tracheophyta</taxon>
        <taxon>Spermatophyta</taxon>
        <taxon>Pinopsida</taxon>
        <taxon>Pinidae</taxon>
        <taxon>Conifers II</taxon>
        <taxon>Cupressales</taxon>
        <taxon>Taxaceae</taxon>
        <taxon>Taxus</taxon>
    </lineage>
</organism>
<feature type="non-terminal residue" evidence="2">
    <location>
        <position position="98"/>
    </location>
</feature>
<reference evidence="2 3" key="1">
    <citation type="journal article" date="2021" name="Nat. Plants">
        <title>The Taxus genome provides insights into paclitaxel biosynthesis.</title>
        <authorList>
            <person name="Xiong X."/>
            <person name="Gou J."/>
            <person name="Liao Q."/>
            <person name="Li Y."/>
            <person name="Zhou Q."/>
            <person name="Bi G."/>
            <person name="Li C."/>
            <person name="Du R."/>
            <person name="Wang X."/>
            <person name="Sun T."/>
            <person name="Guo L."/>
            <person name="Liang H."/>
            <person name="Lu P."/>
            <person name="Wu Y."/>
            <person name="Zhang Z."/>
            <person name="Ro D.K."/>
            <person name="Shang Y."/>
            <person name="Huang S."/>
            <person name="Yan J."/>
        </authorList>
    </citation>
    <scope>NUCLEOTIDE SEQUENCE [LARGE SCALE GENOMIC DNA]</scope>
    <source>
        <strain evidence="2">Ta-2019</strain>
    </source>
</reference>
<protein>
    <submittedName>
        <fullName evidence="2">Uncharacterized protein</fullName>
    </submittedName>
</protein>
<feature type="region of interest" description="Disordered" evidence="1">
    <location>
        <begin position="49"/>
        <end position="74"/>
    </location>
</feature>
<name>A0AA38CMJ6_TAXCH</name>
<comment type="caution">
    <text evidence="2">The sequence shown here is derived from an EMBL/GenBank/DDBJ whole genome shotgun (WGS) entry which is preliminary data.</text>
</comment>
<gene>
    <name evidence="2" type="ORF">KI387_011935</name>
</gene>
<evidence type="ECO:0000313" key="2">
    <source>
        <dbReference type="EMBL" id="KAH9300352.1"/>
    </source>
</evidence>